<dbReference type="Pfam" id="PF04398">
    <property type="entry name" value="DUF538"/>
    <property type="match status" value="1"/>
</dbReference>
<dbReference type="AlphaFoldDB" id="A0A2P5WZS5"/>
<dbReference type="PANTHER" id="PTHR31676">
    <property type="entry name" value="T31J12.3 PROTEIN-RELATED"/>
    <property type="match status" value="1"/>
</dbReference>
<accession>A0A2P5WZS5</accession>
<evidence type="ECO:0008006" key="3">
    <source>
        <dbReference type="Google" id="ProtNLM"/>
    </source>
</evidence>
<evidence type="ECO:0000313" key="2">
    <source>
        <dbReference type="Proteomes" id="UP000239757"/>
    </source>
</evidence>
<organism evidence="1 2">
    <name type="scientific">Gossypium barbadense</name>
    <name type="common">Sea Island cotton</name>
    <name type="synonym">Hibiscus barbadensis</name>
    <dbReference type="NCBI Taxonomy" id="3634"/>
    <lineage>
        <taxon>Eukaryota</taxon>
        <taxon>Viridiplantae</taxon>
        <taxon>Streptophyta</taxon>
        <taxon>Embryophyta</taxon>
        <taxon>Tracheophyta</taxon>
        <taxon>Spermatophyta</taxon>
        <taxon>Magnoliopsida</taxon>
        <taxon>eudicotyledons</taxon>
        <taxon>Gunneridae</taxon>
        <taxon>Pentapetalae</taxon>
        <taxon>rosids</taxon>
        <taxon>malvids</taxon>
        <taxon>Malvales</taxon>
        <taxon>Malvaceae</taxon>
        <taxon>Malvoideae</taxon>
        <taxon>Gossypium</taxon>
    </lineage>
</organism>
<protein>
    <recommendedName>
        <fullName evidence="3">DUF538 family protein</fullName>
    </recommendedName>
</protein>
<sequence>MDQVLNKVGTMWVGHQADKQLGSVGNEIDQISSSIEGGAKWLVNTIKALGLWEQMRLRIREHESPSSPTTLTSGKVQKPLPELLKEYDLPIGIFPCDATNYKLEEETGKLTVHLPSICEIEYRDSSVLRFFTTVTGHLAKGKLADIDGMKTKMILWIKVSCITSDGSKLYVSAGITKTRNRDAYEVNRDGIGVDKF</sequence>
<dbReference type="InterPro" id="IPR007493">
    <property type="entry name" value="DUF538"/>
</dbReference>
<name>A0A2P5WZS5_GOSBA</name>
<dbReference type="Proteomes" id="UP000239757">
    <property type="component" value="Unassembled WGS sequence"/>
</dbReference>
<reference evidence="1 2" key="1">
    <citation type="submission" date="2015-01" db="EMBL/GenBank/DDBJ databases">
        <title>Genome of allotetraploid Gossypium barbadense reveals genomic plasticity and fiber elongation in cotton evolution.</title>
        <authorList>
            <person name="Chen X."/>
            <person name="Liu X."/>
            <person name="Zhao B."/>
            <person name="Zheng H."/>
            <person name="Hu Y."/>
            <person name="Lu G."/>
            <person name="Yang C."/>
            <person name="Chen J."/>
            <person name="Shan C."/>
            <person name="Zhang L."/>
            <person name="Zhou Y."/>
            <person name="Wang L."/>
            <person name="Guo W."/>
            <person name="Bai Y."/>
            <person name="Ruan J."/>
            <person name="Shangguan X."/>
            <person name="Mao Y."/>
            <person name="Jiang J."/>
            <person name="Zhu Y."/>
            <person name="Lei J."/>
            <person name="Kang H."/>
            <person name="Chen S."/>
            <person name="He X."/>
            <person name="Wang R."/>
            <person name="Wang Y."/>
            <person name="Chen J."/>
            <person name="Wang L."/>
            <person name="Yu S."/>
            <person name="Wang B."/>
            <person name="Wei J."/>
            <person name="Song S."/>
            <person name="Lu X."/>
            <person name="Gao Z."/>
            <person name="Gu W."/>
            <person name="Deng X."/>
            <person name="Ma D."/>
            <person name="Wang S."/>
            <person name="Liang W."/>
            <person name="Fang L."/>
            <person name="Cai C."/>
            <person name="Zhu X."/>
            <person name="Zhou B."/>
            <person name="Zhang Y."/>
            <person name="Chen Z."/>
            <person name="Xu S."/>
            <person name="Zhu R."/>
            <person name="Wang S."/>
            <person name="Zhang T."/>
            <person name="Zhao G."/>
        </authorList>
    </citation>
    <scope>NUCLEOTIDE SEQUENCE [LARGE SCALE GENOMIC DNA]</scope>
    <source>
        <strain evidence="2">cv. Xinhai21</strain>
        <tissue evidence="1">Leaf</tissue>
    </source>
</reference>
<dbReference type="InterPro" id="IPR036758">
    <property type="entry name" value="At5g01610-like"/>
</dbReference>
<dbReference type="SUPFAM" id="SSF141562">
    <property type="entry name" value="At5g01610-like"/>
    <property type="match status" value="1"/>
</dbReference>
<dbReference type="Gene3D" id="2.30.240.10">
    <property type="entry name" value="At5g01610-like"/>
    <property type="match status" value="1"/>
</dbReference>
<gene>
    <name evidence="1" type="ORF">GOBAR_AA24073</name>
</gene>
<dbReference type="OrthoDB" id="2011849at2759"/>
<dbReference type="PANTHER" id="PTHR31676:SF109">
    <property type="entry name" value="OS05G0346400 PROTEIN"/>
    <property type="match status" value="1"/>
</dbReference>
<evidence type="ECO:0000313" key="1">
    <source>
        <dbReference type="EMBL" id="PPR96594.1"/>
    </source>
</evidence>
<proteinExistence type="predicted"/>
<dbReference type="EMBL" id="KZ666016">
    <property type="protein sequence ID" value="PPR96594.1"/>
    <property type="molecule type" value="Genomic_DNA"/>
</dbReference>